<name>A0A834HM23_RHYFE</name>
<keyword evidence="2" id="KW-0963">Cytoplasm</keyword>
<gene>
    <name evidence="9" type="ORF">GWI33_022534</name>
    <name evidence="8" type="ORF">GWI33_022538</name>
</gene>
<keyword evidence="7" id="KW-0812">Transmembrane</keyword>
<evidence type="ECO:0000256" key="6">
    <source>
        <dbReference type="SAM" id="MobiDB-lite"/>
    </source>
</evidence>
<evidence type="ECO:0000256" key="3">
    <source>
        <dbReference type="ARBA" id="ARBA00023212"/>
    </source>
</evidence>
<dbReference type="Gene3D" id="1.10.287.1490">
    <property type="match status" value="1"/>
</dbReference>
<evidence type="ECO:0000256" key="5">
    <source>
        <dbReference type="SAM" id="Coils"/>
    </source>
</evidence>
<accession>A0A834HM23</accession>
<dbReference type="PANTHER" id="PTHR20544">
    <property type="entry name" value="CENTROSOMAL PROTEIN CEP135"/>
    <property type="match status" value="1"/>
</dbReference>
<feature type="transmembrane region" description="Helical" evidence="7">
    <location>
        <begin position="777"/>
        <end position="794"/>
    </location>
</feature>
<comment type="caution">
    <text evidence="8">The sequence shown here is derived from an EMBL/GenBank/DDBJ whole genome shotgun (WGS) entry which is preliminary data.</text>
</comment>
<feature type="compositionally biased region" description="Polar residues" evidence="6">
    <location>
        <begin position="398"/>
        <end position="411"/>
    </location>
</feature>
<feature type="compositionally biased region" description="Basic and acidic residues" evidence="6">
    <location>
        <begin position="140"/>
        <end position="154"/>
    </location>
</feature>
<dbReference type="AlphaFoldDB" id="A0A834HM23"/>
<evidence type="ECO:0008006" key="11">
    <source>
        <dbReference type="Google" id="ProtNLM"/>
    </source>
</evidence>
<comment type="subcellular location">
    <subcellularLocation>
        <location evidence="1">Cytoplasm</location>
        <location evidence="1">Cytoskeleton</location>
        <location evidence="1">Microtubule organizing center</location>
        <location evidence="1">Centrosome</location>
        <location evidence="1">Centriole</location>
    </subcellularLocation>
</comment>
<keyword evidence="5" id="KW-0175">Coiled coil</keyword>
<dbReference type="Proteomes" id="UP000625711">
    <property type="component" value="Unassembled WGS sequence"/>
</dbReference>
<dbReference type="GO" id="GO:0005814">
    <property type="term" value="C:centriole"/>
    <property type="evidence" value="ECO:0007669"/>
    <property type="project" value="UniProtKB-SubCell"/>
</dbReference>
<evidence type="ECO:0000313" key="9">
    <source>
        <dbReference type="EMBL" id="KAF7264726.1"/>
    </source>
</evidence>
<feature type="region of interest" description="Disordered" evidence="6">
    <location>
        <begin position="128"/>
        <end position="154"/>
    </location>
</feature>
<evidence type="ECO:0000256" key="2">
    <source>
        <dbReference type="ARBA" id="ARBA00022490"/>
    </source>
</evidence>
<feature type="coiled-coil region" evidence="5">
    <location>
        <begin position="568"/>
        <end position="781"/>
    </location>
</feature>
<proteinExistence type="inferred from homology"/>
<protein>
    <recommendedName>
        <fullName evidence="11">Centrosomal protein of 135 kDa</fullName>
    </recommendedName>
</protein>
<dbReference type="EMBL" id="JAACXV010016206">
    <property type="protein sequence ID" value="KAF7264722.1"/>
    <property type="molecule type" value="Genomic_DNA"/>
</dbReference>
<feature type="region of interest" description="Disordered" evidence="6">
    <location>
        <begin position="398"/>
        <end position="441"/>
    </location>
</feature>
<reference evidence="8" key="1">
    <citation type="submission" date="2020-08" db="EMBL/GenBank/DDBJ databases">
        <title>Genome sequencing and assembly of the red palm weevil Rhynchophorus ferrugineus.</title>
        <authorList>
            <person name="Dias G.B."/>
            <person name="Bergman C.M."/>
            <person name="Manee M."/>
        </authorList>
    </citation>
    <scope>NUCLEOTIDE SEQUENCE</scope>
    <source>
        <strain evidence="8">AA-2017</strain>
        <tissue evidence="8">Whole larva</tissue>
    </source>
</reference>
<evidence type="ECO:0000313" key="8">
    <source>
        <dbReference type="EMBL" id="KAF7264722.1"/>
    </source>
</evidence>
<comment type="similarity">
    <text evidence="4">Belongs to the CEP135/TSGA10 family.</text>
</comment>
<evidence type="ECO:0000313" key="10">
    <source>
        <dbReference type="Proteomes" id="UP000625711"/>
    </source>
</evidence>
<evidence type="ECO:0000256" key="4">
    <source>
        <dbReference type="ARBA" id="ARBA00038123"/>
    </source>
</evidence>
<dbReference type="OrthoDB" id="10254663at2759"/>
<feature type="coiled-coil region" evidence="5">
    <location>
        <begin position="509"/>
        <end position="543"/>
    </location>
</feature>
<keyword evidence="3" id="KW-0206">Cytoskeleton</keyword>
<keyword evidence="10" id="KW-1185">Reference proteome</keyword>
<keyword evidence="7" id="KW-0472">Membrane</keyword>
<evidence type="ECO:0000256" key="7">
    <source>
        <dbReference type="SAM" id="Phobius"/>
    </source>
</evidence>
<dbReference type="PANTHER" id="PTHR20544:SF0">
    <property type="entry name" value="NUCLEOPROTEIN TPR_MLP1 DOMAIN-CONTAINING PROTEIN"/>
    <property type="match status" value="1"/>
</dbReference>
<keyword evidence="7" id="KW-1133">Transmembrane helix</keyword>
<sequence length="798" mass="93581">MNGQFDELRQELNSLGYPQKLHPECIPLVKKLLGDLDVTTTNLQKYMKISQYALEEKDLLEAAAEPYKCDNAKLIKECNDLHLAFIHFKEQHERIQRDLRKQLSSLQSKLDNCILEKQSLIKEIQQLNRDKMKKGSRSQEPGRDKVSQVKTNSEKKFRDELNEIRDKYQKVVEENVMLENQLAVREEEIKRLHSRTENGRPLKELDGDCCYKNFDNKIKILQDEINRFKLEKNELQLQTEEALAKQHEAMRRALHLLERNKQLEREIQEMDQIALAVETQCNDSIRTSSQQLVSLEKENSLLRKAKTQLKADLEAVRLEKNHIQKQLEFEVEDKKRLTDRINNYTLIENDLNLEIDRLTRLVGEQKIKIAELDSQVKSDQIDNRQSTEKKVSTVDSVTQANEMSNRGSQTIRGMKPPKHPKGETKKAGVRTKRNKSPTRIDSVVPSGACQKCCCESGNCIRNFKDLLDKELEFRQESTLKSLEVLKDEKEYFMREYHKALEQLRSNSINDASDNLIAELRQQLREKEGTISKLETQMHIMSKERNNLMMDSESNICMNPNCKRRLREMDIQKDELRHLEMENNTLKAKLQTLNETTLFNEDRMKKAFQDMEEHIRRLEDERRDLVKAEVTQRSNISHLEEDYKAAKEQLRQTQMELSGLRTNYNQLKLLHEQTDRSLAEVQAKMLRAETELAQYQSRVKDSSRENVLHDREVAKLNSDVQIMKNQLTRIDSEKDDLLNKLDEKTEENALLEDQLQAKNKALASLEAELKELRRKLRYLEQFIIALFLTILITLLKTAL</sequence>
<feature type="coiled-coil region" evidence="5">
    <location>
        <begin position="154"/>
        <end position="326"/>
    </location>
</feature>
<dbReference type="InterPro" id="IPR051877">
    <property type="entry name" value="Centriole_BasalBody_StrucProt"/>
</dbReference>
<evidence type="ECO:0000256" key="1">
    <source>
        <dbReference type="ARBA" id="ARBA00004114"/>
    </source>
</evidence>
<organism evidence="8 10">
    <name type="scientific">Rhynchophorus ferrugineus</name>
    <name type="common">Red palm weevil</name>
    <name type="synonym">Curculio ferrugineus</name>
    <dbReference type="NCBI Taxonomy" id="354439"/>
    <lineage>
        <taxon>Eukaryota</taxon>
        <taxon>Metazoa</taxon>
        <taxon>Ecdysozoa</taxon>
        <taxon>Arthropoda</taxon>
        <taxon>Hexapoda</taxon>
        <taxon>Insecta</taxon>
        <taxon>Pterygota</taxon>
        <taxon>Neoptera</taxon>
        <taxon>Endopterygota</taxon>
        <taxon>Coleoptera</taxon>
        <taxon>Polyphaga</taxon>
        <taxon>Cucujiformia</taxon>
        <taxon>Curculionidae</taxon>
        <taxon>Dryophthorinae</taxon>
        <taxon>Rhynchophorus</taxon>
    </lineage>
</organism>
<dbReference type="EMBL" id="JAACXV010016204">
    <property type="protein sequence ID" value="KAF7264726.1"/>
    <property type="molecule type" value="Genomic_DNA"/>
</dbReference>
<feature type="compositionally biased region" description="Basic residues" evidence="6">
    <location>
        <begin position="427"/>
        <end position="436"/>
    </location>
</feature>